<dbReference type="InterPro" id="IPR013210">
    <property type="entry name" value="LRR_N_plant-typ"/>
</dbReference>
<proteinExistence type="inferred from homology"/>
<gene>
    <name evidence="20" type="ORF">OsI_02720</name>
</gene>
<keyword evidence="21" id="KW-1185">Reference proteome</keyword>
<evidence type="ECO:0000256" key="11">
    <source>
        <dbReference type="ARBA" id="ARBA00022777"/>
    </source>
</evidence>
<evidence type="ECO:0000256" key="12">
    <source>
        <dbReference type="ARBA" id="ARBA00022989"/>
    </source>
</evidence>
<keyword evidence="5" id="KW-0723">Serine/threonine-protein kinase</keyword>
<dbReference type="Pfam" id="PF12799">
    <property type="entry name" value="LRR_4"/>
    <property type="match status" value="1"/>
</dbReference>
<keyword evidence="11" id="KW-0418">Kinase</keyword>
<evidence type="ECO:0000256" key="10">
    <source>
        <dbReference type="ARBA" id="ARBA00022737"/>
    </source>
</evidence>
<dbReference type="Proteomes" id="UP000007015">
    <property type="component" value="Chromosome 1"/>
</dbReference>
<keyword evidence="14" id="KW-0325">Glycoprotein</keyword>
<dbReference type="GO" id="GO:0004674">
    <property type="term" value="F:protein serine/threonine kinase activity"/>
    <property type="evidence" value="ECO:0007669"/>
    <property type="project" value="UniProtKB-KW"/>
</dbReference>
<dbReference type="GO" id="GO:0005886">
    <property type="term" value="C:plasma membrane"/>
    <property type="evidence" value="ECO:0007669"/>
    <property type="project" value="UniProtKB-SubCell"/>
</dbReference>
<evidence type="ECO:0000256" key="17">
    <source>
        <dbReference type="SAM" id="Phobius"/>
    </source>
</evidence>
<dbReference type="FunFam" id="3.80.10.10:FF:000095">
    <property type="entry name" value="LRR receptor-like serine/threonine-protein kinase GSO1"/>
    <property type="match status" value="2"/>
</dbReference>
<dbReference type="Pfam" id="PF08263">
    <property type="entry name" value="LRRNT_2"/>
    <property type="match status" value="1"/>
</dbReference>
<keyword evidence="7" id="KW-0808">Transferase</keyword>
<keyword evidence="12 17" id="KW-1133">Transmembrane helix</keyword>
<comment type="similarity">
    <text evidence="2">Belongs to the RLP family.</text>
</comment>
<dbReference type="PRINTS" id="PR00019">
    <property type="entry name" value="LEURICHRPT"/>
</dbReference>
<dbReference type="Pfam" id="PF00560">
    <property type="entry name" value="LRR_1"/>
    <property type="match status" value="5"/>
</dbReference>
<evidence type="ECO:0000256" key="6">
    <source>
        <dbReference type="ARBA" id="ARBA00022614"/>
    </source>
</evidence>
<dbReference type="InterPro" id="IPR032675">
    <property type="entry name" value="LRR_dom_sf"/>
</dbReference>
<evidence type="ECO:0000256" key="14">
    <source>
        <dbReference type="ARBA" id="ARBA00023180"/>
    </source>
</evidence>
<dbReference type="EMBL" id="CM000126">
    <property type="protein sequence ID" value="EEC71023.1"/>
    <property type="molecule type" value="Genomic_DNA"/>
</dbReference>
<evidence type="ECO:0000256" key="18">
    <source>
        <dbReference type="SAM" id="SignalP"/>
    </source>
</evidence>
<dbReference type="HOGENOM" id="CLU_000288_18_3_1"/>
<dbReference type="InterPro" id="IPR025875">
    <property type="entry name" value="Leu-rich_rpt_4"/>
</dbReference>
<dbReference type="FunFam" id="3.80.10.10:FF:000649">
    <property type="entry name" value="Leucine Rich Repeat family protein"/>
    <property type="match status" value="1"/>
</dbReference>
<dbReference type="PANTHER" id="PTHR48063">
    <property type="entry name" value="LRR RECEPTOR-LIKE KINASE"/>
    <property type="match status" value="1"/>
</dbReference>
<organism evidence="20 21">
    <name type="scientific">Oryza sativa subsp. indica</name>
    <name type="common">Rice</name>
    <dbReference type="NCBI Taxonomy" id="39946"/>
    <lineage>
        <taxon>Eukaryota</taxon>
        <taxon>Viridiplantae</taxon>
        <taxon>Streptophyta</taxon>
        <taxon>Embryophyta</taxon>
        <taxon>Tracheophyta</taxon>
        <taxon>Spermatophyta</taxon>
        <taxon>Magnoliopsida</taxon>
        <taxon>Liliopsida</taxon>
        <taxon>Poales</taxon>
        <taxon>Poaceae</taxon>
        <taxon>BOP clade</taxon>
        <taxon>Oryzoideae</taxon>
        <taxon>Oryzeae</taxon>
        <taxon>Oryzinae</taxon>
        <taxon>Oryza</taxon>
        <taxon>Oryza sativa</taxon>
    </lineage>
</organism>
<dbReference type="InterPro" id="IPR046956">
    <property type="entry name" value="RLP23-like"/>
</dbReference>
<dbReference type="PROSITE" id="PS51450">
    <property type="entry name" value="LRR"/>
    <property type="match status" value="2"/>
</dbReference>
<comment type="catalytic activity">
    <reaction evidence="15">
        <text>L-threonyl-[protein] + ATP = O-phospho-L-threonyl-[protein] + ADP + H(+)</text>
        <dbReference type="Rhea" id="RHEA:46608"/>
        <dbReference type="Rhea" id="RHEA-COMP:11060"/>
        <dbReference type="Rhea" id="RHEA-COMP:11605"/>
        <dbReference type="ChEBI" id="CHEBI:15378"/>
        <dbReference type="ChEBI" id="CHEBI:30013"/>
        <dbReference type="ChEBI" id="CHEBI:30616"/>
        <dbReference type="ChEBI" id="CHEBI:61977"/>
        <dbReference type="ChEBI" id="CHEBI:456216"/>
        <dbReference type="EC" id="2.7.11.1"/>
    </reaction>
</comment>
<evidence type="ECO:0000313" key="20">
    <source>
        <dbReference type="EMBL" id="EEC71023.1"/>
    </source>
</evidence>
<evidence type="ECO:0000256" key="5">
    <source>
        <dbReference type="ARBA" id="ARBA00022527"/>
    </source>
</evidence>
<dbReference type="Pfam" id="PF13855">
    <property type="entry name" value="LRR_8"/>
    <property type="match status" value="3"/>
</dbReference>
<dbReference type="SUPFAM" id="SSF52047">
    <property type="entry name" value="RNI-like"/>
    <property type="match status" value="1"/>
</dbReference>
<evidence type="ECO:0000256" key="15">
    <source>
        <dbReference type="ARBA" id="ARBA00047899"/>
    </source>
</evidence>
<reference evidence="20 21" key="1">
    <citation type="journal article" date="2005" name="PLoS Biol.">
        <title>The genomes of Oryza sativa: a history of duplications.</title>
        <authorList>
            <person name="Yu J."/>
            <person name="Wang J."/>
            <person name="Lin W."/>
            <person name="Li S."/>
            <person name="Li H."/>
            <person name="Zhou J."/>
            <person name="Ni P."/>
            <person name="Dong W."/>
            <person name="Hu S."/>
            <person name="Zeng C."/>
            <person name="Zhang J."/>
            <person name="Zhang Y."/>
            <person name="Li R."/>
            <person name="Xu Z."/>
            <person name="Li S."/>
            <person name="Li X."/>
            <person name="Zheng H."/>
            <person name="Cong L."/>
            <person name="Lin L."/>
            <person name="Yin J."/>
            <person name="Geng J."/>
            <person name="Li G."/>
            <person name="Shi J."/>
            <person name="Liu J."/>
            <person name="Lv H."/>
            <person name="Li J."/>
            <person name="Wang J."/>
            <person name="Deng Y."/>
            <person name="Ran L."/>
            <person name="Shi X."/>
            <person name="Wang X."/>
            <person name="Wu Q."/>
            <person name="Li C."/>
            <person name="Ren X."/>
            <person name="Wang J."/>
            <person name="Wang X."/>
            <person name="Li D."/>
            <person name="Liu D."/>
            <person name="Zhang X."/>
            <person name="Ji Z."/>
            <person name="Zhao W."/>
            <person name="Sun Y."/>
            <person name="Zhang Z."/>
            <person name="Bao J."/>
            <person name="Han Y."/>
            <person name="Dong L."/>
            <person name="Ji J."/>
            <person name="Chen P."/>
            <person name="Wu S."/>
            <person name="Liu J."/>
            <person name="Xiao Y."/>
            <person name="Bu D."/>
            <person name="Tan J."/>
            <person name="Yang L."/>
            <person name="Ye C."/>
            <person name="Zhang J."/>
            <person name="Xu J."/>
            <person name="Zhou Y."/>
            <person name="Yu Y."/>
            <person name="Zhang B."/>
            <person name="Zhuang S."/>
            <person name="Wei H."/>
            <person name="Liu B."/>
            <person name="Lei M."/>
            <person name="Yu H."/>
            <person name="Li Y."/>
            <person name="Xu H."/>
            <person name="Wei S."/>
            <person name="He X."/>
            <person name="Fang L."/>
            <person name="Zhang Z."/>
            <person name="Zhang Y."/>
            <person name="Huang X."/>
            <person name="Su Z."/>
            <person name="Tong W."/>
            <person name="Li J."/>
            <person name="Tong Z."/>
            <person name="Li S."/>
            <person name="Ye J."/>
            <person name="Wang L."/>
            <person name="Fang L."/>
            <person name="Lei T."/>
            <person name="Chen C."/>
            <person name="Chen H."/>
            <person name="Xu Z."/>
            <person name="Li H."/>
            <person name="Huang H."/>
            <person name="Zhang F."/>
            <person name="Xu H."/>
            <person name="Li N."/>
            <person name="Zhao C."/>
            <person name="Li S."/>
            <person name="Dong L."/>
            <person name="Huang Y."/>
            <person name="Li L."/>
            <person name="Xi Y."/>
            <person name="Qi Q."/>
            <person name="Li W."/>
            <person name="Zhang B."/>
            <person name="Hu W."/>
            <person name="Zhang Y."/>
            <person name="Tian X."/>
            <person name="Jiao Y."/>
            <person name="Liang X."/>
            <person name="Jin J."/>
            <person name="Gao L."/>
            <person name="Zheng W."/>
            <person name="Hao B."/>
            <person name="Liu S."/>
            <person name="Wang W."/>
            <person name="Yuan L."/>
            <person name="Cao M."/>
            <person name="McDermott J."/>
            <person name="Samudrala R."/>
            <person name="Wang J."/>
            <person name="Wong G.K."/>
            <person name="Yang H."/>
        </authorList>
    </citation>
    <scope>NUCLEOTIDE SEQUENCE [LARGE SCALE GENOMIC DNA]</scope>
    <source>
        <strain evidence="21">cv. 93-11</strain>
    </source>
</reference>
<evidence type="ECO:0000256" key="3">
    <source>
        <dbReference type="ARBA" id="ARBA00012513"/>
    </source>
</evidence>
<keyword evidence="8 17" id="KW-0812">Transmembrane</keyword>
<evidence type="ECO:0000256" key="13">
    <source>
        <dbReference type="ARBA" id="ARBA00023136"/>
    </source>
</evidence>
<feature type="transmembrane region" description="Helical" evidence="17">
    <location>
        <begin position="1141"/>
        <end position="1162"/>
    </location>
</feature>
<comment type="catalytic activity">
    <reaction evidence="16">
        <text>L-seryl-[protein] + ATP = O-phospho-L-seryl-[protein] + ADP + H(+)</text>
        <dbReference type="Rhea" id="RHEA:17989"/>
        <dbReference type="Rhea" id="RHEA-COMP:9863"/>
        <dbReference type="Rhea" id="RHEA-COMP:11604"/>
        <dbReference type="ChEBI" id="CHEBI:15378"/>
        <dbReference type="ChEBI" id="CHEBI:29999"/>
        <dbReference type="ChEBI" id="CHEBI:30616"/>
        <dbReference type="ChEBI" id="CHEBI:83421"/>
        <dbReference type="ChEBI" id="CHEBI:456216"/>
        <dbReference type="EC" id="2.7.11.1"/>
    </reaction>
</comment>
<feature type="chain" id="PRO_5002867415" description="non-specific serine/threonine protein kinase" evidence="18">
    <location>
        <begin position="24"/>
        <end position="1200"/>
    </location>
</feature>
<dbReference type="InterPro" id="IPR001611">
    <property type="entry name" value="Leu-rich_rpt"/>
</dbReference>
<dbReference type="PANTHER" id="PTHR48063:SF22">
    <property type="entry name" value="HCRVF1 PROTEIN-LIKE"/>
    <property type="match status" value="1"/>
</dbReference>
<evidence type="ECO:0000256" key="7">
    <source>
        <dbReference type="ARBA" id="ARBA00022679"/>
    </source>
</evidence>
<dbReference type="EC" id="2.7.11.1" evidence="3"/>
<comment type="subcellular location">
    <subcellularLocation>
        <location evidence="1">Cell membrane</location>
        <topology evidence="1">Single-pass type I membrane protein</topology>
    </subcellularLocation>
</comment>
<dbReference type="Gramene" id="BGIOSGA001280-TA">
    <property type="protein sequence ID" value="BGIOSGA001280-PA"/>
    <property type="gene ID" value="BGIOSGA001280"/>
</dbReference>
<name>B8AB77_ORYSI</name>
<dbReference type="SMART" id="SM00369">
    <property type="entry name" value="LRR_TYP"/>
    <property type="match status" value="15"/>
</dbReference>
<evidence type="ECO:0000313" key="21">
    <source>
        <dbReference type="Proteomes" id="UP000007015"/>
    </source>
</evidence>
<keyword evidence="6" id="KW-0433">Leucine-rich repeat</keyword>
<feature type="signal peptide" evidence="18">
    <location>
        <begin position="1"/>
        <end position="23"/>
    </location>
</feature>
<evidence type="ECO:0000256" key="1">
    <source>
        <dbReference type="ARBA" id="ARBA00004251"/>
    </source>
</evidence>
<keyword evidence="13 17" id="KW-0472">Membrane</keyword>
<evidence type="ECO:0000256" key="4">
    <source>
        <dbReference type="ARBA" id="ARBA00022475"/>
    </source>
</evidence>
<dbReference type="InterPro" id="IPR003591">
    <property type="entry name" value="Leu-rich_rpt_typical-subtyp"/>
</dbReference>
<keyword evidence="10" id="KW-0677">Repeat</keyword>
<dbReference type="OMA" id="FPINISW"/>
<protein>
    <recommendedName>
        <fullName evidence="3">non-specific serine/threonine protein kinase</fullName>
        <ecNumber evidence="3">2.7.11.1</ecNumber>
    </recommendedName>
</protein>
<dbReference type="Pfam" id="PF13516">
    <property type="entry name" value="LRR_6"/>
    <property type="match status" value="1"/>
</dbReference>
<evidence type="ECO:0000256" key="16">
    <source>
        <dbReference type="ARBA" id="ARBA00048679"/>
    </source>
</evidence>
<dbReference type="Gene3D" id="3.80.10.10">
    <property type="entry name" value="Ribonuclease Inhibitor"/>
    <property type="match status" value="5"/>
</dbReference>
<dbReference type="SUPFAM" id="SSF52058">
    <property type="entry name" value="L domain-like"/>
    <property type="match status" value="3"/>
</dbReference>
<keyword evidence="9 18" id="KW-0732">Signal</keyword>
<dbReference type="STRING" id="39946.B8AB77"/>
<evidence type="ECO:0000259" key="19">
    <source>
        <dbReference type="Pfam" id="PF08263"/>
    </source>
</evidence>
<sequence length="1200" mass="133311">MDVFRCIHVLIALALLLFTPIISNEASANANSTGGCIPSERSALISFKSGLLDPGNLLSSWEGDDCCPWNGVWCNNETGHIVELNLPGGSCNILPPWVPLEPGLGGSIGPSLLGLKQLEHLDLSCNNFSGTLPEFLGSLHNLRSLDLSWSTFVGTVPPQLGNLSNLRYFSLGSNDNSSLYSTDVSWLSRLSSLEHLDMSLVNLSAVVDWVSVAFRSATLVLTYLPHKVKELSDEIPRSSSALTALRRFNLFSMTRHFGNTFFMSSTDLSWLPRLTFLRHVDMTDVDLSSVRDWVHMVNMLPALQVLRLSECGLNHTVSKLSHSNLTNLEVLDLSFNQFSYTPLRHNWFWDLTSLEELYLSEYAWFAPAEPIPDRLGNMSALRVLDLSYSSIVGLFPKTLENMCNLQVLLMDGNNIDADLREFMERLPMCSLNSLEELNLEYTNMSGTFPTFIHKMSNLSVLLLFGNKLVGELPAGVGALGNLKILALSNNNFRGLVPLETVSSLDTLYLNNNKFNGFVPLEVGAVSNLKKLFLAYNTFSGPAPSWIGTLGNLTILDLSYNNLSGPVPLEIGAVNLKILYLNNNKFSGFVPLGIGAVSHLKVLYLSYNNFSGPAPSWVGALGNLQILDLSHNSFSGPVPPGIGSLSNLTTLDLSYNRFQGVISKDHVEHLSRLKYLDLSDNFLKIDIHTNSSPPFKLRNAAFRSCQLGPRFPLWLRWQTDIDVLVLENTKLDDVIPDWFWVTFSRASFLQASGNKLHGSLPPSLEHISVGRIYLGSNLLTGPVPQLPISMTRLNLSSNFLSGPLPSLKAPLLEELLLANNNITGSIPPSMCQLTGLKRLDLSGNKITGDLEQMQCWKQSDMTNTNSADKFGSSMLSLALNHNELSGIFPQFLQNASQLLFLDLSHNRFFGSLPKWLPERMPNLQILRLRSNIFHGHIPKNIIYLGKLHFLDIAHNNISGSIPDSLANFKAMTVIAQNSEDYIFEESIPVITKDQQRDYTFEIYNQVVNLDFSCNKLTGHIPEEIHLLIGLTNLNLSSNQFSGTIHDQIGDLKQLESLDLSYNELSGEIPPSLSALTSLSHLNLSYNNLSGTIPSGSQLQALDDQIYIYVGNPGLCGPPLLKNCSTNGTQQSFYEDRSHMRSLYLGMSIGFVIGLWTVFCTMMMKRTWMMAYFRIIDNLYDKAYVQVAISWSRLMRKNQDAA</sequence>
<evidence type="ECO:0000256" key="8">
    <source>
        <dbReference type="ARBA" id="ARBA00022692"/>
    </source>
</evidence>
<evidence type="ECO:0000256" key="2">
    <source>
        <dbReference type="ARBA" id="ARBA00009592"/>
    </source>
</evidence>
<evidence type="ECO:0000256" key="9">
    <source>
        <dbReference type="ARBA" id="ARBA00022729"/>
    </source>
</evidence>
<dbReference type="AlphaFoldDB" id="B8AB77"/>
<feature type="domain" description="Leucine-rich repeat-containing N-terminal plant-type" evidence="19">
    <location>
        <begin position="38"/>
        <end position="75"/>
    </location>
</feature>
<keyword evidence="4" id="KW-1003">Cell membrane</keyword>
<dbReference type="SMART" id="SM00365">
    <property type="entry name" value="LRR_SD22"/>
    <property type="match status" value="6"/>
</dbReference>
<accession>B8AB77</accession>